<organism evidence="2 3">
    <name type="scientific">Fusarium duplospermum</name>
    <dbReference type="NCBI Taxonomy" id="1325734"/>
    <lineage>
        <taxon>Eukaryota</taxon>
        <taxon>Fungi</taxon>
        <taxon>Dikarya</taxon>
        <taxon>Ascomycota</taxon>
        <taxon>Pezizomycotina</taxon>
        <taxon>Sordariomycetes</taxon>
        <taxon>Hypocreomycetidae</taxon>
        <taxon>Hypocreales</taxon>
        <taxon>Nectriaceae</taxon>
        <taxon>Fusarium</taxon>
        <taxon>Fusarium solani species complex</taxon>
    </lineage>
</organism>
<gene>
    <name evidence="2" type="ORF">CEP54_011543</name>
</gene>
<evidence type="ECO:0000313" key="3">
    <source>
        <dbReference type="Proteomes" id="UP000288168"/>
    </source>
</evidence>
<dbReference type="EMBL" id="NKCI01000152">
    <property type="protein sequence ID" value="RSL51215.1"/>
    <property type="molecule type" value="Genomic_DNA"/>
</dbReference>
<feature type="region of interest" description="Disordered" evidence="1">
    <location>
        <begin position="17"/>
        <end position="38"/>
    </location>
</feature>
<reference evidence="2 3" key="1">
    <citation type="submission" date="2017-06" db="EMBL/GenBank/DDBJ databases">
        <title>Comparative genomic analysis of Ambrosia Fusariam Clade fungi.</title>
        <authorList>
            <person name="Stajich J.E."/>
            <person name="Carrillo J."/>
            <person name="Kijimoto T."/>
            <person name="Eskalen A."/>
            <person name="O'Donnell K."/>
            <person name="Kasson M."/>
        </authorList>
    </citation>
    <scope>NUCLEOTIDE SEQUENCE [LARGE SCALE GENOMIC DNA]</scope>
    <source>
        <strain evidence="2 3">NRRL62584</strain>
    </source>
</reference>
<dbReference type="Proteomes" id="UP000288168">
    <property type="component" value="Unassembled WGS sequence"/>
</dbReference>
<accession>A0A428PDZ8</accession>
<evidence type="ECO:0000313" key="2">
    <source>
        <dbReference type="EMBL" id="RSL51215.1"/>
    </source>
</evidence>
<keyword evidence="3" id="KW-1185">Reference proteome</keyword>
<proteinExistence type="predicted"/>
<dbReference type="OrthoDB" id="6105938at2759"/>
<dbReference type="STRING" id="1325734.A0A428PDZ8"/>
<comment type="caution">
    <text evidence="2">The sequence shown here is derived from an EMBL/GenBank/DDBJ whole genome shotgun (WGS) entry which is preliminary data.</text>
</comment>
<name>A0A428PDZ8_9HYPO</name>
<dbReference type="AlphaFoldDB" id="A0A428PDZ8"/>
<evidence type="ECO:0000256" key="1">
    <source>
        <dbReference type="SAM" id="MobiDB-lite"/>
    </source>
</evidence>
<protein>
    <submittedName>
        <fullName evidence="2">Uncharacterized protein</fullName>
    </submittedName>
</protein>
<dbReference type="PANTHER" id="PTHR38846">
    <property type="entry name" value="C3H1-TYPE DOMAIN-CONTAINING PROTEIN"/>
    <property type="match status" value="1"/>
</dbReference>
<sequence>MPRSKNNNPIDEVAKQLTGLTIDSTAPPDSDSDSKPKHKVNLATEWSTYIQKGTLEDFQRLCADLGISGDLRSKTKCRKEIKSVNVNIKQFLQSKNKPDDVKFFKNRHVLIQYTRRTNSFFPRREIPKGDPLAVLLKTMVD</sequence>
<dbReference type="PANTHER" id="PTHR38846:SF1">
    <property type="entry name" value="C3H1-TYPE DOMAIN-CONTAINING PROTEIN"/>
    <property type="match status" value="1"/>
</dbReference>